<dbReference type="InterPro" id="IPR006311">
    <property type="entry name" value="TAT_signal"/>
</dbReference>
<dbReference type="EMBL" id="BRVS01000002">
    <property type="protein sequence ID" value="GLB66085.1"/>
    <property type="molecule type" value="Genomic_DNA"/>
</dbReference>
<proteinExistence type="predicted"/>
<evidence type="ECO:0000313" key="4">
    <source>
        <dbReference type="Proteomes" id="UP001209654"/>
    </source>
</evidence>
<dbReference type="Proteomes" id="UP001209654">
    <property type="component" value="Unassembled WGS sequence"/>
</dbReference>
<keyword evidence="4" id="KW-1185">Reference proteome</keyword>
<gene>
    <name evidence="3" type="ORF">AHIS1636_05240</name>
</gene>
<evidence type="ECO:0000313" key="3">
    <source>
        <dbReference type="EMBL" id="GLB66085.1"/>
    </source>
</evidence>
<dbReference type="PROSITE" id="PS51318">
    <property type="entry name" value="TAT"/>
    <property type="match status" value="1"/>
</dbReference>
<feature type="signal peptide" evidence="1">
    <location>
        <begin position="1"/>
        <end position="36"/>
    </location>
</feature>
<sequence>MNTTAGRRRPLTMIAVLLAALFAATGLTALASPANAAETAAPQGTDRYLAIAFSPSTLGWYAVWRSNGDQAYNDSLDLCNLYQSASTYDCVQAGVAKNQYLALALSTKNGPWGSWAATTATTAGKNALAWCKYYGGGNDCTVEFNDSANS</sequence>
<feature type="domain" description="DUF4189" evidence="2">
    <location>
        <begin position="48"/>
        <end position="143"/>
    </location>
</feature>
<dbReference type="InterPro" id="IPR025240">
    <property type="entry name" value="DUF4189"/>
</dbReference>
<protein>
    <recommendedName>
        <fullName evidence="2">DUF4189 domain-containing protein</fullName>
    </recommendedName>
</protein>
<name>A0ABQ5MQT8_9MICC</name>
<organism evidence="3 4">
    <name type="scientific">Arthrobacter mangrovi</name>
    <dbReference type="NCBI Taxonomy" id="2966350"/>
    <lineage>
        <taxon>Bacteria</taxon>
        <taxon>Bacillati</taxon>
        <taxon>Actinomycetota</taxon>
        <taxon>Actinomycetes</taxon>
        <taxon>Micrococcales</taxon>
        <taxon>Micrococcaceae</taxon>
        <taxon>Arthrobacter</taxon>
    </lineage>
</organism>
<keyword evidence="1" id="KW-0732">Signal</keyword>
<evidence type="ECO:0000256" key="1">
    <source>
        <dbReference type="SAM" id="SignalP"/>
    </source>
</evidence>
<reference evidence="3 4" key="1">
    <citation type="journal article" date="2023" name="Int. J. Syst. Evol. Microbiol.">
        <title>Arthrobacter mangrovi sp. nov., an actinobacterium isolated from the rhizosphere of a mangrove.</title>
        <authorList>
            <person name="Hamada M."/>
            <person name="Saitou S."/>
            <person name="Enomoto N."/>
            <person name="Nanri K."/>
            <person name="Hidaka K."/>
            <person name="Miura T."/>
            <person name="Tamura T."/>
        </authorList>
    </citation>
    <scope>NUCLEOTIDE SEQUENCE [LARGE SCALE GENOMIC DNA]</scope>
    <source>
        <strain evidence="3 4">NBRC 112813</strain>
    </source>
</reference>
<comment type="caution">
    <text evidence="3">The sequence shown here is derived from an EMBL/GenBank/DDBJ whole genome shotgun (WGS) entry which is preliminary data.</text>
</comment>
<dbReference type="RefSeq" id="WP_264794259.1">
    <property type="nucleotide sequence ID" value="NZ_BRVS01000002.1"/>
</dbReference>
<dbReference type="Pfam" id="PF13827">
    <property type="entry name" value="DUF4189"/>
    <property type="match status" value="1"/>
</dbReference>
<accession>A0ABQ5MQT8</accession>
<evidence type="ECO:0000259" key="2">
    <source>
        <dbReference type="Pfam" id="PF13827"/>
    </source>
</evidence>
<feature type="chain" id="PRO_5046024159" description="DUF4189 domain-containing protein" evidence="1">
    <location>
        <begin position="37"/>
        <end position="150"/>
    </location>
</feature>